<protein>
    <recommendedName>
        <fullName evidence="2">N-acetyltransferase domain-containing protein</fullName>
    </recommendedName>
</protein>
<dbReference type="OrthoDB" id="1120671at2"/>
<dbReference type="AlphaFoldDB" id="A0A259TWC4"/>
<dbReference type="PROSITE" id="PS51729">
    <property type="entry name" value="GNAT_YJDJ"/>
    <property type="match status" value="1"/>
</dbReference>
<dbReference type="InParanoid" id="A0A259TWC4"/>
<gene>
    <name evidence="3" type="ORF">BSZ36_03235</name>
</gene>
<reference evidence="3 4" key="1">
    <citation type="submission" date="2016-11" db="EMBL/GenBank/DDBJ databases">
        <title>Study of marine rhodopsin-containing bacteria.</title>
        <authorList>
            <person name="Yoshizawa S."/>
            <person name="Kumagai Y."/>
            <person name="Kogure K."/>
        </authorList>
    </citation>
    <scope>NUCLEOTIDE SEQUENCE [LARGE SCALE GENOMIC DNA]</scope>
    <source>
        <strain evidence="3 4">SG-29</strain>
    </source>
</reference>
<dbReference type="Pfam" id="PF14542">
    <property type="entry name" value="Acetyltransf_CG"/>
    <property type="match status" value="1"/>
</dbReference>
<evidence type="ECO:0000313" key="3">
    <source>
        <dbReference type="EMBL" id="OZC02082.1"/>
    </source>
</evidence>
<dbReference type="InterPro" id="IPR016181">
    <property type="entry name" value="Acyl_CoA_acyltransferase"/>
</dbReference>
<dbReference type="PANTHER" id="PTHR31435">
    <property type="entry name" value="PROTEIN NATD1"/>
    <property type="match status" value="1"/>
</dbReference>
<accession>A0A259TWC4</accession>
<dbReference type="SUPFAM" id="SSF55729">
    <property type="entry name" value="Acyl-CoA N-acyltransferases (Nat)"/>
    <property type="match status" value="1"/>
</dbReference>
<sequence>MTVQHDSAHNRFTADTEHGTAELGYRAGGGTIAFVHTRVPEPDRGQDIGSQLVEAGLQHARENDLKVLPECPFVESYMESHPETQDLLARG</sequence>
<dbReference type="CDD" id="cd04301">
    <property type="entry name" value="NAT_SF"/>
    <property type="match status" value="1"/>
</dbReference>
<dbReference type="RefSeq" id="WP_094545953.1">
    <property type="nucleotide sequence ID" value="NZ_MQWB01000001.1"/>
</dbReference>
<proteinExistence type="predicted"/>
<dbReference type="Gene3D" id="3.40.630.30">
    <property type="match status" value="1"/>
</dbReference>
<dbReference type="InterPro" id="IPR045057">
    <property type="entry name" value="Gcn5-rel_NAT"/>
</dbReference>
<dbReference type="InterPro" id="IPR031165">
    <property type="entry name" value="GNAT_YJDJ"/>
</dbReference>
<dbReference type="PANTHER" id="PTHR31435:SF9">
    <property type="entry name" value="PROTEIN NATD1"/>
    <property type="match status" value="1"/>
</dbReference>
<dbReference type="FunCoup" id="A0A259TWC4">
    <property type="interactions" value="26"/>
</dbReference>
<name>A0A259TWC4_9BACT</name>
<dbReference type="EMBL" id="MQWB01000001">
    <property type="protein sequence ID" value="OZC02082.1"/>
    <property type="molecule type" value="Genomic_DNA"/>
</dbReference>
<evidence type="ECO:0000256" key="1">
    <source>
        <dbReference type="SAM" id="MobiDB-lite"/>
    </source>
</evidence>
<feature type="domain" description="N-acetyltransferase" evidence="2">
    <location>
        <begin position="4"/>
        <end position="89"/>
    </location>
</feature>
<organism evidence="3 4">
    <name type="scientific">Rubricoccus marinus</name>
    <dbReference type="NCBI Taxonomy" id="716817"/>
    <lineage>
        <taxon>Bacteria</taxon>
        <taxon>Pseudomonadati</taxon>
        <taxon>Rhodothermota</taxon>
        <taxon>Rhodothermia</taxon>
        <taxon>Rhodothermales</taxon>
        <taxon>Rubricoccaceae</taxon>
        <taxon>Rubricoccus</taxon>
    </lineage>
</organism>
<feature type="region of interest" description="Disordered" evidence="1">
    <location>
        <begin position="1"/>
        <end position="24"/>
    </location>
</feature>
<dbReference type="Proteomes" id="UP000216446">
    <property type="component" value="Unassembled WGS sequence"/>
</dbReference>
<keyword evidence="4" id="KW-1185">Reference proteome</keyword>
<feature type="compositionally biased region" description="Basic and acidic residues" evidence="1">
    <location>
        <begin position="1"/>
        <end position="20"/>
    </location>
</feature>
<evidence type="ECO:0000259" key="2">
    <source>
        <dbReference type="PROSITE" id="PS51729"/>
    </source>
</evidence>
<evidence type="ECO:0000313" key="4">
    <source>
        <dbReference type="Proteomes" id="UP000216446"/>
    </source>
</evidence>
<comment type="caution">
    <text evidence="3">The sequence shown here is derived from an EMBL/GenBank/DDBJ whole genome shotgun (WGS) entry which is preliminary data.</text>
</comment>